<feature type="compositionally biased region" description="Basic and acidic residues" evidence="1">
    <location>
        <begin position="323"/>
        <end position="347"/>
    </location>
</feature>
<comment type="caution">
    <text evidence="2">The sequence shown here is derived from an EMBL/GenBank/DDBJ whole genome shotgun (WGS) entry which is preliminary data.</text>
</comment>
<name>A0A811MLK7_9POAL</name>
<dbReference type="AlphaFoldDB" id="A0A811MLK7"/>
<organism evidence="2 3">
    <name type="scientific">Miscanthus lutarioriparius</name>
    <dbReference type="NCBI Taxonomy" id="422564"/>
    <lineage>
        <taxon>Eukaryota</taxon>
        <taxon>Viridiplantae</taxon>
        <taxon>Streptophyta</taxon>
        <taxon>Embryophyta</taxon>
        <taxon>Tracheophyta</taxon>
        <taxon>Spermatophyta</taxon>
        <taxon>Magnoliopsida</taxon>
        <taxon>Liliopsida</taxon>
        <taxon>Poales</taxon>
        <taxon>Poaceae</taxon>
        <taxon>PACMAD clade</taxon>
        <taxon>Panicoideae</taxon>
        <taxon>Andropogonodae</taxon>
        <taxon>Andropogoneae</taxon>
        <taxon>Saccharinae</taxon>
        <taxon>Miscanthus</taxon>
    </lineage>
</organism>
<dbReference type="Proteomes" id="UP000604825">
    <property type="component" value="Unassembled WGS sequence"/>
</dbReference>
<accession>A0A811MLK7</accession>
<keyword evidence="3" id="KW-1185">Reference proteome</keyword>
<gene>
    <name evidence="2" type="ORF">NCGR_LOCUS4085</name>
</gene>
<evidence type="ECO:0000313" key="2">
    <source>
        <dbReference type="EMBL" id="CAD6206371.1"/>
    </source>
</evidence>
<protein>
    <submittedName>
        <fullName evidence="2">Uncharacterized protein</fullName>
    </submittedName>
</protein>
<dbReference type="EMBL" id="CAJGYO010000001">
    <property type="protein sequence ID" value="CAD6206371.1"/>
    <property type="molecule type" value="Genomic_DNA"/>
</dbReference>
<feature type="region of interest" description="Disordered" evidence="1">
    <location>
        <begin position="323"/>
        <end position="354"/>
    </location>
</feature>
<proteinExistence type="predicted"/>
<evidence type="ECO:0000256" key="1">
    <source>
        <dbReference type="SAM" id="MobiDB-lite"/>
    </source>
</evidence>
<dbReference type="OrthoDB" id="10325982at2759"/>
<reference evidence="2" key="1">
    <citation type="submission" date="2020-10" db="EMBL/GenBank/DDBJ databases">
        <authorList>
            <person name="Han B."/>
            <person name="Lu T."/>
            <person name="Zhao Q."/>
            <person name="Huang X."/>
            <person name="Zhao Y."/>
        </authorList>
    </citation>
    <scope>NUCLEOTIDE SEQUENCE</scope>
</reference>
<sequence>MELRTKEAAYDFAAIRDHLTACVEILEEAKEEIGLFYQMPPPEIVRHRDLFERIWGWERFFPVYNLRYLEEYYRRNAKASLAQPQPMLSLVSLVYLGREKVASSTQSDATSGQQHADSADVNDNLATILVHLCCEKETELVSEWKEQGLDDASPDIRLSTAIQKQVINLVLPKKKRIIPPVILDCISCIMKEAELSLVSMRKGTLADDCDENLSHNIRYEVFCLIKKYWRAHPSSASVATCAVLLGTTKEAEQMCEKRRRDSLLFGEHTLTTSIRLLALGMLSDDMDAYVLKTATTEGFCYWDYVDPDAIDMPAWCESEQRHSKAQDAELGKVHVDDSDELSKEKHSTKNKVQQ</sequence>
<evidence type="ECO:0000313" key="3">
    <source>
        <dbReference type="Proteomes" id="UP000604825"/>
    </source>
</evidence>